<dbReference type="AlphaFoldDB" id="A0A8J2SD67"/>
<feature type="non-terminal residue" evidence="1">
    <location>
        <position position="197"/>
    </location>
</feature>
<dbReference type="EMBL" id="CAKKNE010000002">
    <property type="protein sequence ID" value="CAH0367533.1"/>
    <property type="molecule type" value="Genomic_DNA"/>
</dbReference>
<evidence type="ECO:0000313" key="1">
    <source>
        <dbReference type="EMBL" id="CAH0367533.1"/>
    </source>
</evidence>
<dbReference type="PANTHER" id="PTHR37474">
    <property type="entry name" value="RNA LIGASE/CYCLIC NUCLEOTIDE PHOSPHODIESTERASE"/>
    <property type="match status" value="1"/>
</dbReference>
<sequence length="197" mass="21685">MLLKRLWPGMMAAAPLQPLTHTTSLCIVPPDDSPEWRAVQATRLEMRDAGIYRWPPHCNLIYPFAAKPRLAARDVRRACAAIEPFRLRLTAYGTFGGAKRGVLWLRPDVVGGDTDALATLQSTLCETLGYETPAARKRSLPFVPHFTLAHFDSLAAAAAAGDALTFEPVEFDVDAVHLLEREGHQGQFEIVEKVPLG</sequence>
<reference evidence="1" key="1">
    <citation type="submission" date="2021-11" db="EMBL/GenBank/DDBJ databases">
        <authorList>
            <consortium name="Genoscope - CEA"/>
            <person name="William W."/>
        </authorList>
    </citation>
    <scope>NUCLEOTIDE SEQUENCE</scope>
</reference>
<proteinExistence type="predicted"/>
<accession>A0A8J2SD67</accession>
<dbReference type="Pfam" id="PF13563">
    <property type="entry name" value="2_5_RNA_ligase2"/>
    <property type="match status" value="1"/>
</dbReference>
<dbReference type="Proteomes" id="UP000789595">
    <property type="component" value="Unassembled WGS sequence"/>
</dbReference>
<name>A0A8J2SD67_9STRA</name>
<protein>
    <recommendedName>
        <fullName evidence="3">2'-5' RNA ligase</fullName>
    </recommendedName>
</protein>
<gene>
    <name evidence="1" type="ORF">PECAL_2P05580</name>
</gene>
<dbReference type="InterPro" id="IPR009097">
    <property type="entry name" value="Cyclic_Pdiesterase"/>
</dbReference>
<keyword evidence="2" id="KW-1185">Reference proteome</keyword>
<organism evidence="1 2">
    <name type="scientific">Pelagomonas calceolata</name>
    <dbReference type="NCBI Taxonomy" id="35677"/>
    <lineage>
        <taxon>Eukaryota</taxon>
        <taxon>Sar</taxon>
        <taxon>Stramenopiles</taxon>
        <taxon>Ochrophyta</taxon>
        <taxon>Pelagophyceae</taxon>
        <taxon>Pelagomonadales</taxon>
        <taxon>Pelagomonadaceae</taxon>
        <taxon>Pelagomonas</taxon>
    </lineage>
</organism>
<dbReference type="PANTHER" id="PTHR37474:SF1">
    <property type="entry name" value="2'-5' RNA LIGASE FAMILY PROTEIN"/>
    <property type="match status" value="1"/>
</dbReference>
<dbReference type="Gene3D" id="3.90.1140.10">
    <property type="entry name" value="Cyclic phosphodiesterase"/>
    <property type="match status" value="1"/>
</dbReference>
<evidence type="ECO:0008006" key="3">
    <source>
        <dbReference type="Google" id="ProtNLM"/>
    </source>
</evidence>
<comment type="caution">
    <text evidence="1">The sequence shown here is derived from an EMBL/GenBank/DDBJ whole genome shotgun (WGS) entry which is preliminary data.</text>
</comment>
<evidence type="ECO:0000313" key="2">
    <source>
        <dbReference type="Proteomes" id="UP000789595"/>
    </source>
</evidence>
<dbReference type="OrthoDB" id="10263155at2759"/>
<dbReference type="SUPFAM" id="SSF55144">
    <property type="entry name" value="LigT-like"/>
    <property type="match status" value="1"/>
</dbReference>